<proteinExistence type="predicted"/>
<sequence length="168" mass="18544">MEVINIVLQNFSAHLASQNASESTVKNYLADINVFFRYLKNREQPVSLLTLPHLLSPENISHYHHYLISNFPSSTVKRRVSSLNKFVSFIRASHPSPTSSVYPPASVTPTPISPPPPAPVAKPRFNYPFALFVLLTIFISIIGGFIASKLSPRAPIGLVDPSTTHLLP</sequence>
<keyword evidence="3" id="KW-1133">Transmembrane helix</keyword>
<dbReference type="Proteomes" id="UP000034307">
    <property type="component" value="Unassembled WGS sequence"/>
</dbReference>
<dbReference type="EMBL" id="LCNO01000027">
    <property type="protein sequence ID" value="KKU57076.1"/>
    <property type="molecule type" value="Genomic_DNA"/>
</dbReference>
<keyword evidence="3" id="KW-0472">Membrane</keyword>
<dbReference type="GO" id="GO:0015074">
    <property type="term" value="P:DNA integration"/>
    <property type="evidence" value="ECO:0007669"/>
    <property type="project" value="InterPro"/>
</dbReference>
<dbReference type="PROSITE" id="PS51900">
    <property type="entry name" value="CB"/>
    <property type="match status" value="1"/>
</dbReference>
<accession>A0A0G1RIV0</accession>
<dbReference type="InterPro" id="IPR004107">
    <property type="entry name" value="Integrase_SAM-like_N"/>
</dbReference>
<keyword evidence="1 2" id="KW-0238">DNA-binding</keyword>
<dbReference type="GO" id="GO:0003677">
    <property type="term" value="F:DNA binding"/>
    <property type="evidence" value="ECO:0007669"/>
    <property type="project" value="UniProtKB-UniRule"/>
</dbReference>
<dbReference type="InterPro" id="IPR010998">
    <property type="entry name" value="Integrase_recombinase_N"/>
</dbReference>
<gene>
    <name evidence="5" type="ORF">UX80_C0027G0003</name>
</gene>
<evidence type="ECO:0000259" key="4">
    <source>
        <dbReference type="PROSITE" id="PS51900"/>
    </source>
</evidence>
<dbReference type="InterPro" id="IPR044068">
    <property type="entry name" value="CB"/>
</dbReference>
<evidence type="ECO:0000256" key="1">
    <source>
        <dbReference type="ARBA" id="ARBA00023125"/>
    </source>
</evidence>
<organism evidence="5 6">
    <name type="scientific">Candidatus Amesbacteria bacterium GW2011_GWA2_47_11b</name>
    <dbReference type="NCBI Taxonomy" id="1618358"/>
    <lineage>
        <taxon>Bacteria</taxon>
        <taxon>Candidatus Amesiibacteriota</taxon>
    </lineage>
</organism>
<dbReference type="Pfam" id="PF02899">
    <property type="entry name" value="Phage_int_SAM_1"/>
    <property type="match status" value="1"/>
</dbReference>
<dbReference type="AlphaFoldDB" id="A0A0G1RIV0"/>
<feature type="domain" description="Core-binding (CB)" evidence="4">
    <location>
        <begin position="2"/>
        <end position="91"/>
    </location>
</feature>
<evidence type="ECO:0000313" key="5">
    <source>
        <dbReference type="EMBL" id="KKU57076.1"/>
    </source>
</evidence>
<feature type="transmembrane region" description="Helical" evidence="3">
    <location>
        <begin position="127"/>
        <end position="147"/>
    </location>
</feature>
<evidence type="ECO:0000256" key="2">
    <source>
        <dbReference type="PROSITE-ProRule" id="PRU01248"/>
    </source>
</evidence>
<dbReference type="STRING" id="1618358.UX80_C0027G0003"/>
<protein>
    <recommendedName>
        <fullName evidence="4">Core-binding (CB) domain-containing protein</fullName>
    </recommendedName>
</protein>
<evidence type="ECO:0000313" key="6">
    <source>
        <dbReference type="Proteomes" id="UP000034307"/>
    </source>
</evidence>
<evidence type="ECO:0000256" key="3">
    <source>
        <dbReference type="SAM" id="Phobius"/>
    </source>
</evidence>
<dbReference type="Gene3D" id="1.10.150.130">
    <property type="match status" value="1"/>
</dbReference>
<comment type="caution">
    <text evidence="5">The sequence shown here is derived from an EMBL/GenBank/DDBJ whole genome shotgun (WGS) entry which is preliminary data.</text>
</comment>
<name>A0A0G1RIV0_9BACT</name>
<keyword evidence="3" id="KW-0812">Transmembrane</keyword>
<reference evidence="5 6" key="1">
    <citation type="journal article" date="2015" name="Nature">
        <title>rRNA introns, odd ribosomes, and small enigmatic genomes across a large radiation of phyla.</title>
        <authorList>
            <person name="Brown C.T."/>
            <person name="Hug L.A."/>
            <person name="Thomas B.C."/>
            <person name="Sharon I."/>
            <person name="Castelle C.J."/>
            <person name="Singh A."/>
            <person name="Wilkins M.J."/>
            <person name="Williams K.H."/>
            <person name="Banfield J.F."/>
        </authorList>
    </citation>
    <scope>NUCLEOTIDE SEQUENCE [LARGE SCALE GENOMIC DNA]</scope>
</reference>
<dbReference type="SUPFAM" id="SSF47823">
    <property type="entry name" value="lambda integrase-like, N-terminal domain"/>
    <property type="match status" value="1"/>
</dbReference>